<dbReference type="Proteomes" id="UP001279734">
    <property type="component" value="Unassembled WGS sequence"/>
</dbReference>
<proteinExistence type="predicted"/>
<organism evidence="1 2">
    <name type="scientific">Nepenthes gracilis</name>
    <name type="common">Slender pitcher plant</name>
    <dbReference type="NCBI Taxonomy" id="150966"/>
    <lineage>
        <taxon>Eukaryota</taxon>
        <taxon>Viridiplantae</taxon>
        <taxon>Streptophyta</taxon>
        <taxon>Embryophyta</taxon>
        <taxon>Tracheophyta</taxon>
        <taxon>Spermatophyta</taxon>
        <taxon>Magnoliopsida</taxon>
        <taxon>eudicotyledons</taxon>
        <taxon>Gunneridae</taxon>
        <taxon>Pentapetalae</taxon>
        <taxon>Caryophyllales</taxon>
        <taxon>Nepenthaceae</taxon>
        <taxon>Nepenthes</taxon>
    </lineage>
</organism>
<keyword evidence="2" id="KW-1185">Reference proteome</keyword>
<evidence type="ECO:0000313" key="1">
    <source>
        <dbReference type="EMBL" id="GMH16935.1"/>
    </source>
</evidence>
<name>A0AAD3XUL1_NEPGR</name>
<accession>A0AAD3XUL1</accession>
<protein>
    <submittedName>
        <fullName evidence="1">Uncharacterized protein</fullName>
    </submittedName>
</protein>
<dbReference type="AlphaFoldDB" id="A0AAD3XUL1"/>
<comment type="caution">
    <text evidence="1">The sequence shown here is derived from an EMBL/GenBank/DDBJ whole genome shotgun (WGS) entry which is preliminary data.</text>
</comment>
<sequence length="276" mass="28641">MAKDPLNLPGPVQIQSYVESEIPRHNVDFIKLPNSHEAVIESLGSMSSADFIGVCNEVSVPKPMDEVLTIFGSSMQCPVLQPSDSTPTGCSEGIADEKPCNDSLGGIDVPFEHHELDAAGPISSSLVDEVVPSALGAGSDGVSQEVVVVSQMRSVLADFSAGEVSGAGLQSSLDDGVPTGSFMEGSSVAICSDAITSIDIPTDHPVLVVADPCVGEHVTGSFPRPLANLEDTTIEDGSWGAHQPSMSTDLAFKQKPCHQATNLYNQIVGSPGEAPS</sequence>
<dbReference type="EMBL" id="BSYO01000017">
    <property type="protein sequence ID" value="GMH16935.1"/>
    <property type="molecule type" value="Genomic_DNA"/>
</dbReference>
<evidence type="ECO:0000313" key="2">
    <source>
        <dbReference type="Proteomes" id="UP001279734"/>
    </source>
</evidence>
<reference evidence="1" key="1">
    <citation type="submission" date="2023-05" db="EMBL/GenBank/DDBJ databases">
        <title>Nepenthes gracilis genome sequencing.</title>
        <authorList>
            <person name="Fukushima K."/>
        </authorList>
    </citation>
    <scope>NUCLEOTIDE SEQUENCE</scope>
    <source>
        <strain evidence="1">SING2019-196</strain>
    </source>
</reference>
<gene>
    <name evidence="1" type="ORF">Nepgr_018776</name>
</gene>